<organism evidence="2 3">
    <name type="scientific">Prosthecochloris ethylica</name>
    <dbReference type="NCBI Taxonomy" id="2743976"/>
    <lineage>
        <taxon>Bacteria</taxon>
        <taxon>Pseudomonadati</taxon>
        <taxon>Chlorobiota</taxon>
        <taxon>Chlorobiia</taxon>
        <taxon>Chlorobiales</taxon>
        <taxon>Chlorobiaceae</taxon>
        <taxon>Prosthecochloris</taxon>
    </lineage>
</organism>
<gene>
    <name evidence="2" type="ORF">INT08_02440</name>
</gene>
<evidence type="ECO:0000259" key="1">
    <source>
        <dbReference type="Pfam" id="PF07862"/>
    </source>
</evidence>
<evidence type="ECO:0000313" key="3">
    <source>
        <dbReference type="Proteomes" id="UP000619838"/>
    </source>
</evidence>
<proteinExistence type="predicted"/>
<dbReference type="InterPro" id="IPR022516">
    <property type="entry name" value="CHP03798_Ocin"/>
</dbReference>
<evidence type="ECO:0000313" key="2">
    <source>
        <dbReference type="EMBL" id="MBF0636040.1"/>
    </source>
</evidence>
<reference evidence="2 3" key="1">
    <citation type="journal article" date="2020" name="Microorganisms">
        <title>Simultaneous Genome Sequencing of Prosthecochloris ethylica and Desulfuromonas acetoxidans within a Syntrophic Mixture Reveals Unique Pili and Protein Interactions.</title>
        <authorList>
            <person name="Kyndt J.A."/>
            <person name="Van Beeumen J.J."/>
            <person name="Meyer T.E."/>
        </authorList>
    </citation>
    <scope>NUCLEOTIDE SEQUENCE [LARGE SCALE GENOMIC DNA]</scope>
    <source>
        <strain evidence="2 3">N3</strain>
    </source>
</reference>
<dbReference type="Pfam" id="PF07862">
    <property type="entry name" value="Nif11"/>
    <property type="match status" value="1"/>
</dbReference>
<sequence length="88" mass="9744">MSQESAKAFLDRIGADANFCNGLVSRLAARRMELIREAGFDFTEDELEEAKSSLPPGALGHVAGWFCDVEKDEREPFRGRKCGGGVWH</sequence>
<dbReference type="Proteomes" id="UP000619838">
    <property type="component" value="Unassembled WGS sequence"/>
</dbReference>
<accession>A0ABR9XQE8</accession>
<keyword evidence="3" id="KW-1185">Reference proteome</keyword>
<name>A0ABR9XQE8_9CHLB</name>
<dbReference type="NCBIfam" id="TIGR03798">
    <property type="entry name" value="leader_Nif11"/>
    <property type="match status" value="1"/>
</dbReference>
<dbReference type="EMBL" id="JADGII010000003">
    <property type="protein sequence ID" value="MBF0636040.1"/>
    <property type="molecule type" value="Genomic_DNA"/>
</dbReference>
<protein>
    <submittedName>
        <fullName evidence="2">Nif11-like leader peptide family natural product</fullName>
    </submittedName>
</protein>
<comment type="caution">
    <text evidence="2">The sequence shown here is derived from an EMBL/GenBank/DDBJ whole genome shotgun (WGS) entry which is preliminary data.</text>
</comment>
<dbReference type="InterPro" id="IPR012903">
    <property type="entry name" value="Nif11"/>
</dbReference>
<dbReference type="RefSeq" id="WP_114608736.1">
    <property type="nucleotide sequence ID" value="NZ_JABVZQ010000020.1"/>
</dbReference>
<feature type="domain" description="Nif11" evidence="1">
    <location>
        <begin position="1"/>
        <end position="47"/>
    </location>
</feature>